<feature type="domain" description="Endonuclease/exonuclease/phosphatase" evidence="1">
    <location>
        <begin position="15"/>
        <end position="113"/>
    </location>
</feature>
<proteinExistence type="predicted"/>
<reference evidence="2" key="1">
    <citation type="submission" date="2019-09" db="EMBL/GenBank/DDBJ databases">
        <title>Draft genome information of white flower Hibiscus syriacus.</title>
        <authorList>
            <person name="Kim Y.-M."/>
        </authorList>
    </citation>
    <scope>NUCLEOTIDE SEQUENCE [LARGE SCALE GENOMIC DNA]</scope>
    <source>
        <strain evidence="2">YM2019G1</strain>
    </source>
</reference>
<dbReference type="AlphaFoldDB" id="A0A6A3AUB1"/>
<dbReference type="Pfam" id="PF03372">
    <property type="entry name" value="Exo_endo_phos"/>
    <property type="match status" value="1"/>
</dbReference>
<dbReference type="GO" id="GO:0003824">
    <property type="term" value="F:catalytic activity"/>
    <property type="evidence" value="ECO:0007669"/>
    <property type="project" value="InterPro"/>
</dbReference>
<evidence type="ECO:0000259" key="1">
    <source>
        <dbReference type="Pfam" id="PF03372"/>
    </source>
</evidence>
<dbReference type="SUPFAM" id="SSF56219">
    <property type="entry name" value="DNase I-like"/>
    <property type="match status" value="1"/>
</dbReference>
<comment type="caution">
    <text evidence="2">The sequence shown here is derived from an EMBL/GenBank/DDBJ whole genome shotgun (WGS) entry which is preliminary data.</text>
</comment>
<protein>
    <recommendedName>
        <fullName evidence="1">Endonuclease/exonuclease/phosphatase domain-containing protein</fullName>
    </recommendedName>
</protein>
<dbReference type="InterPro" id="IPR036691">
    <property type="entry name" value="Endo/exonu/phosph_ase_sf"/>
</dbReference>
<dbReference type="Proteomes" id="UP000436088">
    <property type="component" value="Unassembled WGS sequence"/>
</dbReference>
<sequence>MMRSLGGRLTMTTARDVVGGNSRVGLRVEESVRASHTPVMNGPASVLMVERKTLYRDLDLFGVAKGTPWIIVGDFNAMLSPDDKSGGARGVTWGTLERLDRMVANEEWYAVARLGCKTSHPGQVRPSANSHPNAWGSLASQRPFHFIRDKWQSQGKRKLKKQLASIQALMERNGSAQLVENELEVRTRFEEALDHESDWLMEGDRNTKYFHSRALTTTFFSKLYHDDGNPTSSFPMRGMFPKLSDADRNYLNAMVTDKEIKSALFEMNPLEPPGKTGYMHFLPKLVGHSRCLGYLLGQRYF</sequence>
<keyword evidence="3" id="KW-1185">Reference proteome</keyword>
<dbReference type="EMBL" id="VEPZ02000963">
    <property type="protein sequence ID" value="KAE8707478.1"/>
    <property type="molecule type" value="Genomic_DNA"/>
</dbReference>
<organism evidence="2 3">
    <name type="scientific">Hibiscus syriacus</name>
    <name type="common">Rose of Sharon</name>
    <dbReference type="NCBI Taxonomy" id="106335"/>
    <lineage>
        <taxon>Eukaryota</taxon>
        <taxon>Viridiplantae</taxon>
        <taxon>Streptophyta</taxon>
        <taxon>Embryophyta</taxon>
        <taxon>Tracheophyta</taxon>
        <taxon>Spermatophyta</taxon>
        <taxon>Magnoliopsida</taxon>
        <taxon>eudicotyledons</taxon>
        <taxon>Gunneridae</taxon>
        <taxon>Pentapetalae</taxon>
        <taxon>rosids</taxon>
        <taxon>malvids</taxon>
        <taxon>Malvales</taxon>
        <taxon>Malvaceae</taxon>
        <taxon>Malvoideae</taxon>
        <taxon>Hibiscus</taxon>
    </lineage>
</organism>
<accession>A0A6A3AUB1</accession>
<dbReference type="InterPro" id="IPR005135">
    <property type="entry name" value="Endo/exonuclease/phosphatase"/>
</dbReference>
<evidence type="ECO:0000313" key="2">
    <source>
        <dbReference type="EMBL" id="KAE8707478.1"/>
    </source>
</evidence>
<evidence type="ECO:0000313" key="3">
    <source>
        <dbReference type="Proteomes" id="UP000436088"/>
    </source>
</evidence>
<gene>
    <name evidence="2" type="ORF">F3Y22_tig00110383pilonHSYRG00011</name>
</gene>
<name>A0A6A3AUB1_HIBSY</name>